<organism evidence="2 3">
    <name type="scientific">Pleurodeles waltl</name>
    <name type="common">Iberian ribbed newt</name>
    <dbReference type="NCBI Taxonomy" id="8319"/>
    <lineage>
        <taxon>Eukaryota</taxon>
        <taxon>Metazoa</taxon>
        <taxon>Chordata</taxon>
        <taxon>Craniata</taxon>
        <taxon>Vertebrata</taxon>
        <taxon>Euteleostomi</taxon>
        <taxon>Amphibia</taxon>
        <taxon>Batrachia</taxon>
        <taxon>Caudata</taxon>
        <taxon>Salamandroidea</taxon>
        <taxon>Salamandridae</taxon>
        <taxon>Pleurodelinae</taxon>
        <taxon>Pleurodeles</taxon>
    </lineage>
</organism>
<accession>A0AAV7UFQ8</accession>
<sequence>MQAQGVLFPGSLGIRREGGGAPLGWMVLRLLRLPGDGDAGGLPDLKSPPHRRGVAVQQLG</sequence>
<keyword evidence="3" id="KW-1185">Reference proteome</keyword>
<reference evidence="2" key="1">
    <citation type="journal article" date="2022" name="bioRxiv">
        <title>Sequencing and chromosome-scale assembly of the giantPleurodeles waltlgenome.</title>
        <authorList>
            <person name="Brown T."/>
            <person name="Elewa A."/>
            <person name="Iarovenko S."/>
            <person name="Subramanian E."/>
            <person name="Araus A.J."/>
            <person name="Petzold A."/>
            <person name="Susuki M."/>
            <person name="Suzuki K.-i.T."/>
            <person name="Hayashi T."/>
            <person name="Toyoda A."/>
            <person name="Oliveira C."/>
            <person name="Osipova E."/>
            <person name="Leigh N.D."/>
            <person name="Simon A."/>
            <person name="Yun M.H."/>
        </authorList>
    </citation>
    <scope>NUCLEOTIDE SEQUENCE</scope>
    <source>
        <strain evidence="2">20211129_DDA</strain>
        <tissue evidence="2">Liver</tissue>
    </source>
</reference>
<protein>
    <submittedName>
        <fullName evidence="2">Uncharacterized protein</fullName>
    </submittedName>
</protein>
<feature type="non-terminal residue" evidence="2">
    <location>
        <position position="60"/>
    </location>
</feature>
<comment type="caution">
    <text evidence="2">The sequence shown here is derived from an EMBL/GenBank/DDBJ whole genome shotgun (WGS) entry which is preliminary data.</text>
</comment>
<gene>
    <name evidence="2" type="ORF">NDU88_004663</name>
</gene>
<proteinExistence type="predicted"/>
<evidence type="ECO:0000256" key="1">
    <source>
        <dbReference type="SAM" id="MobiDB-lite"/>
    </source>
</evidence>
<evidence type="ECO:0000313" key="2">
    <source>
        <dbReference type="EMBL" id="KAJ1187897.1"/>
    </source>
</evidence>
<evidence type="ECO:0000313" key="3">
    <source>
        <dbReference type="Proteomes" id="UP001066276"/>
    </source>
</evidence>
<feature type="region of interest" description="Disordered" evidence="1">
    <location>
        <begin position="38"/>
        <end position="60"/>
    </location>
</feature>
<dbReference type="EMBL" id="JANPWB010000005">
    <property type="protein sequence ID" value="KAJ1187897.1"/>
    <property type="molecule type" value="Genomic_DNA"/>
</dbReference>
<name>A0AAV7UFQ8_PLEWA</name>
<dbReference type="AlphaFoldDB" id="A0AAV7UFQ8"/>
<dbReference type="Proteomes" id="UP001066276">
    <property type="component" value="Chromosome 3_1"/>
</dbReference>